<dbReference type="PANTHER" id="PTHR12385">
    <property type="entry name" value="CHOLINE TRANSPORTER-LIKE (SLC FAMILY 44)"/>
    <property type="match status" value="1"/>
</dbReference>
<name>A0A819D957_9BILA</name>
<protein>
    <recommendedName>
        <fullName evidence="6">Choline transporter-like protein</fullName>
    </recommendedName>
</protein>
<dbReference type="Pfam" id="PF04515">
    <property type="entry name" value="Choline_transpo"/>
    <property type="match status" value="1"/>
</dbReference>
<gene>
    <name evidence="7" type="ORF">FNK824_LOCUS16402</name>
</gene>
<proteinExistence type="inferred from homology"/>
<evidence type="ECO:0000256" key="6">
    <source>
        <dbReference type="RuleBase" id="RU368066"/>
    </source>
</evidence>
<comment type="subcellular location">
    <subcellularLocation>
        <location evidence="6">Cell membrane</location>
        <topology evidence="6">Multi-pass membrane protein</topology>
    </subcellularLocation>
    <subcellularLocation>
        <location evidence="1">Membrane</location>
        <topology evidence="1">Multi-pass membrane protein</topology>
    </subcellularLocation>
</comment>
<organism evidence="7 8">
    <name type="scientific">Rotaria sordida</name>
    <dbReference type="NCBI Taxonomy" id="392033"/>
    <lineage>
        <taxon>Eukaryota</taxon>
        <taxon>Metazoa</taxon>
        <taxon>Spiralia</taxon>
        <taxon>Gnathifera</taxon>
        <taxon>Rotifera</taxon>
        <taxon>Eurotatoria</taxon>
        <taxon>Bdelloidea</taxon>
        <taxon>Philodinida</taxon>
        <taxon>Philodinidae</taxon>
        <taxon>Rotaria</taxon>
    </lineage>
</organism>
<comment type="caution">
    <text evidence="6">Lacks conserved residue(s) required for the propagation of feature annotation.</text>
</comment>
<keyword evidence="5 6" id="KW-0472">Membrane</keyword>
<dbReference type="InterPro" id="IPR007603">
    <property type="entry name" value="Choline_transptr-like"/>
</dbReference>
<sequence length="133" mass="14552">MGIIGVGVGINATISVESDTKLRLGGAAIVGIVGIVINIFSAIWFPSVVSRQYTIGISIKRAFTINFRTICFGSFFEALIKALRSSTKDNRRKSILSCIFKCILWMIDDFIGYLNEWTFICAALTGQGFVQAS</sequence>
<accession>A0A819D957</accession>
<comment type="similarity">
    <text evidence="2 6">Belongs to the CTL (choline transporter-like) family.</text>
</comment>
<dbReference type="GO" id="GO:0005886">
    <property type="term" value="C:plasma membrane"/>
    <property type="evidence" value="ECO:0007669"/>
    <property type="project" value="UniProtKB-SubCell"/>
</dbReference>
<dbReference type="EMBL" id="CAJOBE010002482">
    <property type="protein sequence ID" value="CAF3825123.1"/>
    <property type="molecule type" value="Genomic_DNA"/>
</dbReference>
<comment type="caution">
    <text evidence="7">The sequence shown here is derived from an EMBL/GenBank/DDBJ whole genome shotgun (WGS) entry which is preliminary data.</text>
</comment>
<evidence type="ECO:0000256" key="4">
    <source>
        <dbReference type="ARBA" id="ARBA00022989"/>
    </source>
</evidence>
<evidence type="ECO:0000256" key="2">
    <source>
        <dbReference type="ARBA" id="ARBA00007168"/>
    </source>
</evidence>
<dbReference type="AlphaFoldDB" id="A0A819D957"/>
<reference evidence="7" key="1">
    <citation type="submission" date="2021-02" db="EMBL/GenBank/DDBJ databases">
        <authorList>
            <person name="Nowell W R."/>
        </authorList>
    </citation>
    <scope>NUCLEOTIDE SEQUENCE</scope>
</reference>
<dbReference type="GO" id="GO:0022857">
    <property type="term" value="F:transmembrane transporter activity"/>
    <property type="evidence" value="ECO:0007669"/>
    <property type="project" value="UniProtKB-UniRule"/>
</dbReference>
<evidence type="ECO:0000256" key="5">
    <source>
        <dbReference type="ARBA" id="ARBA00023136"/>
    </source>
</evidence>
<evidence type="ECO:0000313" key="8">
    <source>
        <dbReference type="Proteomes" id="UP000663874"/>
    </source>
</evidence>
<comment type="function">
    <text evidence="6">Choline transporter.</text>
</comment>
<evidence type="ECO:0000313" key="7">
    <source>
        <dbReference type="EMBL" id="CAF3825123.1"/>
    </source>
</evidence>
<feature type="transmembrane region" description="Helical" evidence="6">
    <location>
        <begin position="24"/>
        <end position="45"/>
    </location>
</feature>
<dbReference type="Proteomes" id="UP000663874">
    <property type="component" value="Unassembled WGS sequence"/>
</dbReference>
<keyword evidence="3 6" id="KW-0812">Transmembrane</keyword>
<keyword evidence="4 6" id="KW-1133">Transmembrane helix</keyword>
<evidence type="ECO:0000256" key="1">
    <source>
        <dbReference type="ARBA" id="ARBA00004141"/>
    </source>
</evidence>
<evidence type="ECO:0000256" key="3">
    <source>
        <dbReference type="ARBA" id="ARBA00022692"/>
    </source>
</evidence>
<dbReference type="PANTHER" id="PTHR12385:SF4">
    <property type="entry name" value="PROTEIN PNS1"/>
    <property type="match status" value="1"/>
</dbReference>